<feature type="region of interest" description="Disordered" evidence="1">
    <location>
        <begin position="70"/>
        <end position="102"/>
    </location>
</feature>
<proteinExistence type="predicted"/>
<evidence type="ECO:0000256" key="2">
    <source>
        <dbReference type="SAM" id="Phobius"/>
    </source>
</evidence>
<dbReference type="AlphaFoldDB" id="A0A2J6T0V7"/>
<dbReference type="GeneID" id="36589008"/>
<dbReference type="InParanoid" id="A0A2J6T0V7"/>
<feature type="region of interest" description="Disordered" evidence="1">
    <location>
        <begin position="118"/>
        <end position="167"/>
    </location>
</feature>
<accession>A0A2J6T0V7</accession>
<protein>
    <submittedName>
        <fullName evidence="3">Uncharacterized protein</fullName>
    </submittedName>
</protein>
<dbReference type="RefSeq" id="XP_024733543.1">
    <property type="nucleotide sequence ID" value="XM_024880931.1"/>
</dbReference>
<keyword evidence="2" id="KW-1133">Transmembrane helix</keyword>
<keyword evidence="2" id="KW-0472">Membrane</keyword>
<reference evidence="3 4" key="1">
    <citation type="submission" date="2016-04" db="EMBL/GenBank/DDBJ databases">
        <title>A degradative enzymes factory behind the ericoid mycorrhizal symbiosis.</title>
        <authorList>
            <consortium name="DOE Joint Genome Institute"/>
            <person name="Martino E."/>
            <person name="Morin E."/>
            <person name="Grelet G."/>
            <person name="Kuo A."/>
            <person name="Kohler A."/>
            <person name="Daghino S."/>
            <person name="Barry K."/>
            <person name="Choi C."/>
            <person name="Cichocki N."/>
            <person name="Clum A."/>
            <person name="Copeland A."/>
            <person name="Hainaut M."/>
            <person name="Haridas S."/>
            <person name="Labutti K."/>
            <person name="Lindquist E."/>
            <person name="Lipzen A."/>
            <person name="Khouja H.-R."/>
            <person name="Murat C."/>
            <person name="Ohm R."/>
            <person name="Olson A."/>
            <person name="Spatafora J."/>
            <person name="Veneault-Fourrey C."/>
            <person name="Henrissat B."/>
            <person name="Grigoriev I."/>
            <person name="Martin F."/>
            <person name="Perotto S."/>
        </authorList>
    </citation>
    <scope>NUCLEOTIDE SEQUENCE [LARGE SCALE GENOMIC DNA]</scope>
    <source>
        <strain evidence="3 4">E</strain>
    </source>
</reference>
<organism evidence="3 4">
    <name type="scientific">Hyaloscypha bicolor E</name>
    <dbReference type="NCBI Taxonomy" id="1095630"/>
    <lineage>
        <taxon>Eukaryota</taxon>
        <taxon>Fungi</taxon>
        <taxon>Dikarya</taxon>
        <taxon>Ascomycota</taxon>
        <taxon>Pezizomycotina</taxon>
        <taxon>Leotiomycetes</taxon>
        <taxon>Helotiales</taxon>
        <taxon>Hyaloscyphaceae</taxon>
        <taxon>Hyaloscypha</taxon>
        <taxon>Hyaloscypha bicolor</taxon>
    </lineage>
</organism>
<feature type="compositionally biased region" description="Low complexity" evidence="1">
    <location>
        <begin position="80"/>
        <end position="95"/>
    </location>
</feature>
<dbReference type="Proteomes" id="UP000235371">
    <property type="component" value="Unassembled WGS sequence"/>
</dbReference>
<evidence type="ECO:0000313" key="4">
    <source>
        <dbReference type="Proteomes" id="UP000235371"/>
    </source>
</evidence>
<feature type="transmembrane region" description="Helical" evidence="2">
    <location>
        <begin position="26"/>
        <end position="48"/>
    </location>
</feature>
<sequence length="167" mass="17025">MADPPKASPPLARMALASPPLASPPAGIAVSIPTLGIPALGLAFSMGLDVVRAMSSGIIIPRVFMLGTSPESTPTRSIPAARSSTAGITTASISTPNGESIANRDAGLANSRVWKLPGAKRDGNADQGEYAGWHADGDANDVRGGEASHSYRGLAGRLEKRGRGEVD</sequence>
<name>A0A2J6T0V7_9HELO</name>
<feature type="compositionally biased region" description="Basic and acidic residues" evidence="1">
    <location>
        <begin position="135"/>
        <end position="146"/>
    </location>
</feature>
<feature type="compositionally biased region" description="Basic and acidic residues" evidence="1">
    <location>
        <begin position="157"/>
        <end position="167"/>
    </location>
</feature>
<gene>
    <name evidence="3" type="ORF">K444DRAFT_616492</name>
</gene>
<dbReference type="EMBL" id="KZ613848">
    <property type="protein sequence ID" value="PMD56639.1"/>
    <property type="molecule type" value="Genomic_DNA"/>
</dbReference>
<evidence type="ECO:0000256" key="1">
    <source>
        <dbReference type="SAM" id="MobiDB-lite"/>
    </source>
</evidence>
<evidence type="ECO:0000313" key="3">
    <source>
        <dbReference type="EMBL" id="PMD56639.1"/>
    </source>
</evidence>
<keyword evidence="4" id="KW-1185">Reference proteome</keyword>
<keyword evidence="2" id="KW-0812">Transmembrane</keyword>